<dbReference type="Pfam" id="PF00646">
    <property type="entry name" value="F-box"/>
    <property type="match status" value="1"/>
</dbReference>
<comment type="caution">
    <text evidence="2">The sequence shown here is derived from an EMBL/GenBank/DDBJ whole genome shotgun (WGS) entry which is preliminary data.</text>
</comment>
<gene>
    <name evidence="2" type="ORF">R3P38DRAFT_2698431</name>
</gene>
<organism evidence="2 3">
    <name type="scientific">Favolaschia claudopus</name>
    <dbReference type="NCBI Taxonomy" id="2862362"/>
    <lineage>
        <taxon>Eukaryota</taxon>
        <taxon>Fungi</taxon>
        <taxon>Dikarya</taxon>
        <taxon>Basidiomycota</taxon>
        <taxon>Agaricomycotina</taxon>
        <taxon>Agaricomycetes</taxon>
        <taxon>Agaricomycetidae</taxon>
        <taxon>Agaricales</taxon>
        <taxon>Marasmiineae</taxon>
        <taxon>Mycenaceae</taxon>
        <taxon>Favolaschia</taxon>
    </lineage>
</organism>
<evidence type="ECO:0000313" key="3">
    <source>
        <dbReference type="Proteomes" id="UP001362999"/>
    </source>
</evidence>
<reference evidence="2 3" key="1">
    <citation type="journal article" date="2024" name="J Genomics">
        <title>Draft genome sequencing and assembly of Favolaschia claudopus CIRM-BRFM 2984 isolated from oak limbs.</title>
        <authorList>
            <person name="Navarro D."/>
            <person name="Drula E."/>
            <person name="Chaduli D."/>
            <person name="Cazenave R."/>
            <person name="Ahrendt S."/>
            <person name="Wang J."/>
            <person name="Lipzen A."/>
            <person name="Daum C."/>
            <person name="Barry K."/>
            <person name="Grigoriev I.V."/>
            <person name="Favel A."/>
            <person name="Rosso M.N."/>
            <person name="Martin F."/>
        </authorList>
    </citation>
    <scope>NUCLEOTIDE SEQUENCE [LARGE SCALE GENOMIC DNA]</scope>
    <source>
        <strain evidence="2 3">CIRM-BRFM 2984</strain>
    </source>
</reference>
<dbReference type="Gene3D" id="1.20.1280.50">
    <property type="match status" value="1"/>
</dbReference>
<dbReference type="PROSITE" id="PS50181">
    <property type="entry name" value="FBOX"/>
    <property type="match status" value="1"/>
</dbReference>
<dbReference type="AlphaFoldDB" id="A0AAW0CB71"/>
<evidence type="ECO:0000313" key="2">
    <source>
        <dbReference type="EMBL" id="KAK7036231.1"/>
    </source>
</evidence>
<dbReference type="InterPro" id="IPR036047">
    <property type="entry name" value="F-box-like_dom_sf"/>
</dbReference>
<name>A0AAW0CB71_9AGAR</name>
<dbReference type="Proteomes" id="UP001362999">
    <property type="component" value="Unassembled WGS sequence"/>
</dbReference>
<dbReference type="InterPro" id="IPR001810">
    <property type="entry name" value="F-box_dom"/>
</dbReference>
<accession>A0AAW0CB71</accession>
<protein>
    <recommendedName>
        <fullName evidence="1">F-box domain-containing protein</fullName>
    </recommendedName>
</protein>
<dbReference type="SUPFAM" id="SSF81383">
    <property type="entry name" value="F-box domain"/>
    <property type="match status" value="1"/>
</dbReference>
<keyword evidence="3" id="KW-1185">Reference proteome</keyword>
<proteinExistence type="predicted"/>
<feature type="domain" description="F-box" evidence="1">
    <location>
        <begin position="3"/>
        <end position="49"/>
    </location>
</feature>
<sequence length="338" mass="38754">MALSRVMRLPLELQFETYYHLDVTDLLAVSHISRYWRAIVLADRRWNTWFDMILDPNTKRTAREILAELQVMDSIPKRTLVYLCLNTQCYYCCNDTAHLFLPLLKRICCECLSPEDHSVTSLSAALTKYDLREKDAKSLIVLQTPNKQVKLVSMLAAKELAIQKFGGQDKLENHLQARKDRSRQAYESRLSEYNAAVTERERLEATGDASKAEAFNLKSKKISKSPPQIPAILKEPYTTHRYQEVSIMHANFLVIQPDNTVVAQSLVFCEICLLISEVRPMDAPHPNLMRPSLLPAHEYEMHYARMADSCQGYTDTDGICAACLNRYAIEFKQDELDG</sequence>
<evidence type="ECO:0000259" key="1">
    <source>
        <dbReference type="PROSITE" id="PS50181"/>
    </source>
</evidence>
<dbReference type="EMBL" id="JAWWNJ010000019">
    <property type="protein sequence ID" value="KAK7036231.1"/>
    <property type="molecule type" value="Genomic_DNA"/>
</dbReference>